<dbReference type="Proteomes" id="UP000193553">
    <property type="component" value="Unassembled WGS sequence"/>
</dbReference>
<organism evidence="1 2">
    <name type="scientific">Bradyrhizobium canariense</name>
    <dbReference type="NCBI Taxonomy" id="255045"/>
    <lineage>
        <taxon>Bacteria</taxon>
        <taxon>Pseudomonadati</taxon>
        <taxon>Pseudomonadota</taxon>
        <taxon>Alphaproteobacteria</taxon>
        <taxon>Hyphomicrobiales</taxon>
        <taxon>Nitrobacteraceae</taxon>
        <taxon>Bradyrhizobium</taxon>
    </lineage>
</organism>
<dbReference type="EMBL" id="NAFI01000183">
    <property type="protein sequence ID" value="OSJ05105.1"/>
    <property type="molecule type" value="Genomic_DNA"/>
</dbReference>
<gene>
    <name evidence="1" type="ORF">BSZ18_26685</name>
</gene>
<protein>
    <submittedName>
        <fullName evidence="1">Uncharacterized protein</fullName>
    </submittedName>
</protein>
<reference evidence="1 2" key="1">
    <citation type="submission" date="2017-03" db="EMBL/GenBank/DDBJ databases">
        <title>Whole genome sequences of fourteen strains of Bradyrhizobium canariense and one strain of Bradyrhizobium japonicum isolated from Lupinus (Papilionoideae: Genisteae) species in Algeria.</title>
        <authorList>
            <person name="Crovadore J."/>
            <person name="Chekireb D."/>
            <person name="Brachmann A."/>
            <person name="Chablais R."/>
            <person name="Cochard B."/>
            <person name="Lefort F."/>
        </authorList>
    </citation>
    <scope>NUCLEOTIDE SEQUENCE [LARGE SCALE GENOMIC DNA]</scope>
    <source>
        <strain evidence="1 2">UBMA195</strain>
    </source>
</reference>
<sequence length="107" mass="12348">MICELEAGQEWLLSAPASRRLLSLIRSRLQSITRNVYIVRHITEQTEDLYDILVDGSMVVQIEVPRDVSGAEILFEKSDVKEYLGSHRQLTKPDRRKLELAIELAQR</sequence>
<comment type="caution">
    <text evidence="1">The sequence shown here is derived from an EMBL/GenBank/DDBJ whole genome shotgun (WGS) entry which is preliminary data.</text>
</comment>
<evidence type="ECO:0000313" key="1">
    <source>
        <dbReference type="EMBL" id="OSJ05105.1"/>
    </source>
</evidence>
<proteinExistence type="predicted"/>
<evidence type="ECO:0000313" key="2">
    <source>
        <dbReference type="Proteomes" id="UP000193553"/>
    </source>
</evidence>
<name>A0A1X3H1A5_9BRAD</name>
<accession>A0A1X3H1A5</accession>
<dbReference type="AlphaFoldDB" id="A0A1X3H1A5"/>